<dbReference type="InterPro" id="IPR000792">
    <property type="entry name" value="Tscrpt_reg_LuxR_C"/>
</dbReference>
<gene>
    <name evidence="3" type="ORF">IV433_00500</name>
</gene>
<keyword evidence="1" id="KW-0238">DNA-binding</keyword>
<evidence type="ECO:0000256" key="1">
    <source>
        <dbReference type="ARBA" id="ARBA00023125"/>
    </source>
</evidence>
<dbReference type="SUPFAM" id="SSF46894">
    <property type="entry name" value="C-terminal effector domain of the bipartite response regulators"/>
    <property type="match status" value="1"/>
</dbReference>
<dbReference type="SMART" id="SM00421">
    <property type="entry name" value="HTH_LUXR"/>
    <property type="match status" value="1"/>
</dbReference>
<dbReference type="RefSeq" id="WP_195812872.1">
    <property type="nucleotide sequence ID" value="NZ_JADOBI010000001.1"/>
</dbReference>
<dbReference type="CDD" id="cd06170">
    <property type="entry name" value="LuxR_C_like"/>
    <property type="match status" value="1"/>
</dbReference>
<keyword evidence="4" id="KW-1185">Reference proteome</keyword>
<dbReference type="InterPro" id="IPR016032">
    <property type="entry name" value="Sig_transdc_resp-reg_C-effctor"/>
</dbReference>
<evidence type="ECO:0000259" key="2">
    <source>
        <dbReference type="PROSITE" id="PS50043"/>
    </source>
</evidence>
<organism evidence="3 4">
    <name type="scientific">Rahnella laticis</name>
    <dbReference type="NCBI Taxonomy" id="2787622"/>
    <lineage>
        <taxon>Bacteria</taxon>
        <taxon>Pseudomonadati</taxon>
        <taxon>Pseudomonadota</taxon>
        <taxon>Gammaproteobacteria</taxon>
        <taxon>Enterobacterales</taxon>
        <taxon>Yersiniaceae</taxon>
        <taxon>Rahnella</taxon>
    </lineage>
</organism>
<sequence length="201" mass="23497">MKKGKSVVSILLMDKNLFFVNAVKYILTDYLSKEGLLAVFENSLNKINRCQIAIIGMSFFLNYKLVRDSGYNVPTIFWMEPVHEQSIGFWVPDRLSFQVSVDEFLNQFKSKNINIQGNISLRDRVKDKSKFTPIECEVIRHYVEGVNNKESAEILGVTGKTLSRYKMNAMAKLNVRHNGEFMLWLLKSYDYEMRRVDPERY</sequence>
<dbReference type="EMBL" id="JADOBI010000001">
    <property type="protein sequence ID" value="MBF7977882.1"/>
    <property type="molecule type" value="Genomic_DNA"/>
</dbReference>
<protein>
    <submittedName>
        <fullName evidence="3">Helix-turn-helix transcriptional regulator</fullName>
    </submittedName>
</protein>
<proteinExistence type="predicted"/>
<comment type="caution">
    <text evidence="3">The sequence shown here is derived from an EMBL/GenBank/DDBJ whole genome shotgun (WGS) entry which is preliminary data.</text>
</comment>
<feature type="domain" description="HTH luxR-type" evidence="2">
    <location>
        <begin position="124"/>
        <end position="189"/>
    </location>
</feature>
<evidence type="ECO:0000313" key="3">
    <source>
        <dbReference type="EMBL" id="MBF7977882.1"/>
    </source>
</evidence>
<dbReference type="InterPro" id="IPR036388">
    <property type="entry name" value="WH-like_DNA-bd_sf"/>
</dbReference>
<name>A0ABS0DYF5_9GAMM</name>
<reference evidence="3 4" key="1">
    <citation type="submission" date="2020-11" db="EMBL/GenBank/DDBJ databases">
        <title>Taxonomic investigation of Rahnella strains.</title>
        <authorList>
            <person name="Lee S.D."/>
        </authorList>
    </citation>
    <scope>NUCLEOTIDE SEQUENCE [LARGE SCALE GENOMIC DNA]</scope>
    <source>
        <strain evidence="3 4">SAP-17</strain>
    </source>
</reference>
<accession>A0ABS0DYF5</accession>
<dbReference type="Proteomes" id="UP000636811">
    <property type="component" value="Unassembled WGS sequence"/>
</dbReference>
<dbReference type="PRINTS" id="PR00038">
    <property type="entry name" value="HTHLUXR"/>
</dbReference>
<dbReference type="PROSITE" id="PS50043">
    <property type="entry name" value="HTH_LUXR_2"/>
    <property type="match status" value="1"/>
</dbReference>
<dbReference type="Pfam" id="PF00196">
    <property type="entry name" value="GerE"/>
    <property type="match status" value="1"/>
</dbReference>
<dbReference type="Gene3D" id="1.10.10.10">
    <property type="entry name" value="Winged helix-like DNA-binding domain superfamily/Winged helix DNA-binding domain"/>
    <property type="match status" value="1"/>
</dbReference>
<evidence type="ECO:0000313" key="4">
    <source>
        <dbReference type="Proteomes" id="UP000636811"/>
    </source>
</evidence>